<dbReference type="RefSeq" id="WP_062656061.1">
    <property type="nucleotide sequence ID" value="NZ_BCSY01000035.1"/>
</dbReference>
<dbReference type="EMBL" id="BCSY01000035">
    <property type="protein sequence ID" value="GAS94867.1"/>
    <property type="molecule type" value="Genomic_DNA"/>
</dbReference>
<keyword evidence="1" id="KW-0347">Helicase</keyword>
<name>A0A100WAD9_MYCCR</name>
<accession>A0A100WAD9</accession>
<keyword evidence="1" id="KW-0547">Nucleotide-binding</keyword>
<comment type="caution">
    <text evidence="1">The sequence shown here is derived from an EMBL/GenBank/DDBJ whole genome shotgun (WGS) entry which is preliminary data.</text>
</comment>
<protein>
    <submittedName>
        <fullName evidence="1">DEAD/DEAH box helicase</fullName>
    </submittedName>
</protein>
<dbReference type="OrthoDB" id="9429640at2"/>
<dbReference type="STRING" id="228230.RMCC_1833"/>
<dbReference type="Proteomes" id="UP000069443">
    <property type="component" value="Unassembled WGS sequence"/>
</dbReference>
<keyword evidence="1" id="KW-0378">Hydrolase</keyword>
<sequence>MSEWTAEDAEQAKAEGWGLFECSGSEDGPWQLQKFDDPDQHLGAPSPYPFVADVDVWVHVRTGKTPLHRKALAFLAAHNPQEHGAISAWNA</sequence>
<reference evidence="2" key="1">
    <citation type="journal article" date="2016" name="Genome Announc.">
        <title>Draft Genome Sequences of Five Rapidly Growing Mycobacterium Species, M. thermoresistibile, M. fortuitum subsp. acetamidolyticum, M. canariasense, M. brisbanense, and M. novocastrense.</title>
        <authorList>
            <person name="Katahira K."/>
            <person name="Ogura Y."/>
            <person name="Gotoh Y."/>
            <person name="Hayashi T."/>
        </authorList>
    </citation>
    <scope>NUCLEOTIDE SEQUENCE [LARGE SCALE GENOMIC DNA]</scope>
    <source>
        <strain evidence="2">JCM15298</strain>
    </source>
</reference>
<reference evidence="2" key="2">
    <citation type="submission" date="2016-02" db="EMBL/GenBank/DDBJ databases">
        <title>Draft genome sequence of five rapidly growing Mycobacterium species.</title>
        <authorList>
            <person name="Katahira K."/>
            <person name="Gotou Y."/>
            <person name="Iida K."/>
            <person name="Ogura Y."/>
            <person name="Hayashi T."/>
        </authorList>
    </citation>
    <scope>NUCLEOTIDE SEQUENCE [LARGE SCALE GENOMIC DNA]</scope>
    <source>
        <strain evidence="2">JCM15298</strain>
    </source>
</reference>
<organism evidence="1 2">
    <name type="scientific">Mycolicibacterium canariasense</name>
    <name type="common">Mycobacterium canariasense</name>
    <dbReference type="NCBI Taxonomy" id="228230"/>
    <lineage>
        <taxon>Bacteria</taxon>
        <taxon>Bacillati</taxon>
        <taxon>Actinomycetota</taxon>
        <taxon>Actinomycetes</taxon>
        <taxon>Mycobacteriales</taxon>
        <taxon>Mycobacteriaceae</taxon>
        <taxon>Mycolicibacterium</taxon>
    </lineage>
</organism>
<proteinExistence type="predicted"/>
<gene>
    <name evidence="1" type="ORF">RMCC_1833</name>
</gene>
<keyword evidence="1" id="KW-0067">ATP-binding</keyword>
<evidence type="ECO:0000313" key="1">
    <source>
        <dbReference type="EMBL" id="GAS94867.1"/>
    </source>
</evidence>
<keyword evidence="2" id="KW-1185">Reference proteome</keyword>
<dbReference type="GO" id="GO:0004386">
    <property type="term" value="F:helicase activity"/>
    <property type="evidence" value="ECO:0007669"/>
    <property type="project" value="UniProtKB-KW"/>
</dbReference>
<dbReference type="AlphaFoldDB" id="A0A100WAD9"/>
<evidence type="ECO:0000313" key="2">
    <source>
        <dbReference type="Proteomes" id="UP000069443"/>
    </source>
</evidence>